<accession>A0AA88GK13</accession>
<reference evidence="2 3" key="1">
    <citation type="journal article" date="2018" name="BMC Genomics">
        <title>The genome of Naegleria lovaniensis, the basis for a comparative approach to unravel pathogenicity factors of the human pathogenic amoeba N. fowleri.</title>
        <authorList>
            <person name="Liechti N."/>
            <person name="Schurch N."/>
            <person name="Bruggmann R."/>
            <person name="Wittwer M."/>
        </authorList>
    </citation>
    <scope>NUCLEOTIDE SEQUENCE [LARGE SCALE GENOMIC DNA]</scope>
    <source>
        <strain evidence="2 3">ATCC 30569</strain>
    </source>
</reference>
<name>A0AA88GK13_NAELO</name>
<evidence type="ECO:0000256" key="1">
    <source>
        <dbReference type="SAM" id="MobiDB-lite"/>
    </source>
</evidence>
<feature type="compositionally biased region" description="Polar residues" evidence="1">
    <location>
        <begin position="488"/>
        <end position="530"/>
    </location>
</feature>
<evidence type="ECO:0000313" key="3">
    <source>
        <dbReference type="Proteomes" id="UP000816034"/>
    </source>
</evidence>
<sequence>MNSESMTEDLNTNLNVLQQASSILDEELEELGDGPFGKLSLEQLAKTSDPSLFLMMDGLNSGFSSFVPTPREVVNSTSETEEEAQQLERGQLFDKTIPLKEENETNFHPLLLQDTELFTRYVTPSGNVIERIGSESIQINHNKIIQFPNNSFGNNNELNNTNIEHNSQELTEYKVTMKSPQDESSMIVDEASLIPTFTERKSVAHNIRLLAASKLLNEIPDEEEECSDEWLVSPRSKPIEHSTASLNTTSVPITAINLKQPQTATQQHGSHHQIKTTLTMHDQDMKKNETNNNIKSNQHHHDNVSTESFSSSSSEISSSISEDENDEEFHVDDTLSDKGLSTRKTNDAKASKYKTISSLPSTSSGSLASKLQNSNNTTPKNTLATTRKTQQKASDSASSSKSFREATGYKPQFFNPPDEVKCKEPSEQKKQQWDKKKSTHVTNSSHASSAKKPSVRDIPNSTIYPPPQPHTSPKRPSMNRSLIEPPSKSATTEKTTLSSHASNGTTQQKKLALNTSSHAGNNQHAEVATSSKKESNIPKPSSRATTPTFSYVSQSVELNHMYEEPLEALEASHYGVDTNSENSFDESHDEFELDELTACSVSDVVNSKSWKLMRWRRDNLREKNFSSSLKKLTANRNSQQQEELSKIPQQLLQKDQNYESCVIARDITNEIIDCTVQKVTAQKSQFIHLPEVTVSLFGSIVLSKTVEEMLTHALLSSPSSHQHVAKVSISIFSSVSGKIPDYVENNIPCFIELFKPANLNNIKAYYSTFVNIPNNISSLVGRNTNQLIGTFYYDIDLLAQEVKINLTNKSCYQWKDASTIYFPFEKSEKFEGDSSSLNASLMTFFKLKRGDTKTDSSEIPYILNAKKNISKVAQSKRSVGESNIYAVNLNSSESMIESPLPVNKSLYNTTLHSEDIQLSPVFMPTSPVQPHHQIGQRKAGATSNAGERNPKCCFM</sequence>
<feature type="compositionally biased region" description="Low complexity" evidence="1">
    <location>
        <begin position="357"/>
        <end position="371"/>
    </location>
</feature>
<dbReference type="RefSeq" id="XP_044547245.1">
    <property type="nucleotide sequence ID" value="XM_044695755.1"/>
</dbReference>
<feature type="compositionally biased region" description="Polar residues" evidence="1">
    <location>
        <begin position="538"/>
        <end position="548"/>
    </location>
</feature>
<comment type="caution">
    <text evidence="2">The sequence shown here is derived from an EMBL/GenBank/DDBJ whole genome shotgun (WGS) entry which is preliminary data.</text>
</comment>
<feature type="region of interest" description="Disordered" evidence="1">
    <location>
        <begin position="287"/>
        <end position="548"/>
    </location>
</feature>
<dbReference type="Proteomes" id="UP000816034">
    <property type="component" value="Unassembled WGS sequence"/>
</dbReference>
<feature type="compositionally biased region" description="Acidic residues" evidence="1">
    <location>
        <begin position="321"/>
        <end position="330"/>
    </location>
</feature>
<dbReference type="AlphaFoldDB" id="A0AA88GK13"/>
<dbReference type="EMBL" id="PYSW02000026">
    <property type="protein sequence ID" value="KAG2381565.1"/>
    <property type="molecule type" value="Genomic_DNA"/>
</dbReference>
<gene>
    <name evidence="2" type="ORF">C9374_005949</name>
</gene>
<proteinExistence type="predicted"/>
<protein>
    <submittedName>
        <fullName evidence="2">Uncharacterized protein</fullName>
    </submittedName>
</protein>
<feature type="compositionally biased region" description="Low complexity" evidence="1">
    <location>
        <begin position="305"/>
        <end position="320"/>
    </location>
</feature>
<feature type="region of interest" description="Disordered" evidence="1">
    <location>
        <begin position="926"/>
        <end position="947"/>
    </location>
</feature>
<feature type="compositionally biased region" description="Basic and acidic residues" evidence="1">
    <location>
        <begin position="418"/>
        <end position="436"/>
    </location>
</feature>
<evidence type="ECO:0000313" key="2">
    <source>
        <dbReference type="EMBL" id="KAG2381565.1"/>
    </source>
</evidence>
<keyword evidence="3" id="KW-1185">Reference proteome</keyword>
<organism evidence="2 3">
    <name type="scientific">Naegleria lovaniensis</name>
    <name type="common">Amoeba</name>
    <dbReference type="NCBI Taxonomy" id="51637"/>
    <lineage>
        <taxon>Eukaryota</taxon>
        <taxon>Discoba</taxon>
        <taxon>Heterolobosea</taxon>
        <taxon>Tetramitia</taxon>
        <taxon>Eutetramitia</taxon>
        <taxon>Vahlkampfiidae</taxon>
        <taxon>Naegleria</taxon>
    </lineage>
</organism>
<dbReference type="GeneID" id="68098404"/>
<feature type="compositionally biased region" description="Low complexity" evidence="1">
    <location>
        <begin position="392"/>
        <end position="401"/>
    </location>
</feature>
<feature type="compositionally biased region" description="Polar residues" evidence="1">
    <location>
        <begin position="372"/>
        <end position="388"/>
    </location>
</feature>